<dbReference type="PANTHER" id="PTHR43157">
    <property type="entry name" value="PHOSPHATIDYLINOSITOL-GLYCAN BIOSYNTHESIS CLASS F PROTEIN-RELATED"/>
    <property type="match status" value="1"/>
</dbReference>
<name>A0ABR1WTI9_9PEZI</name>
<keyword evidence="3" id="KW-1185">Reference proteome</keyword>
<dbReference type="SUPFAM" id="SSF51735">
    <property type="entry name" value="NAD(P)-binding Rossmann-fold domains"/>
    <property type="match status" value="1"/>
</dbReference>
<accession>A0ABR1WTI9</accession>
<organism evidence="2 3">
    <name type="scientific">Apiospora phragmitis</name>
    <dbReference type="NCBI Taxonomy" id="2905665"/>
    <lineage>
        <taxon>Eukaryota</taxon>
        <taxon>Fungi</taxon>
        <taxon>Dikarya</taxon>
        <taxon>Ascomycota</taxon>
        <taxon>Pezizomycotina</taxon>
        <taxon>Sordariomycetes</taxon>
        <taxon>Xylariomycetidae</taxon>
        <taxon>Amphisphaeriales</taxon>
        <taxon>Apiosporaceae</taxon>
        <taxon>Apiospora</taxon>
    </lineage>
</organism>
<dbReference type="InterPro" id="IPR002347">
    <property type="entry name" value="SDR_fam"/>
</dbReference>
<dbReference type="Pfam" id="PF00106">
    <property type="entry name" value="adh_short"/>
    <property type="match status" value="1"/>
</dbReference>
<proteinExistence type="predicted"/>
<dbReference type="Gene3D" id="3.40.50.720">
    <property type="entry name" value="NAD(P)-binding Rossmann-like Domain"/>
    <property type="match status" value="1"/>
</dbReference>
<evidence type="ECO:0000313" key="2">
    <source>
        <dbReference type="EMBL" id="KAK8086485.1"/>
    </source>
</evidence>
<evidence type="ECO:0000256" key="1">
    <source>
        <dbReference type="ARBA" id="ARBA00023002"/>
    </source>
</evidence>
<dbReference type="PANTHER" id="PTHR43157:SF31">
    <property type="entry name" value="PHOSPHATIDYLINOSITOL-GLYCAN BIOSYNTHESIS CLASS F PROTEIN"/>
    <property type="match status" value="1"/>
</dbReference>
<dbReference type="EMBL" id="JAQQWL010000002">
    <property type="protein sequence ID" value="KAK8086485.1"/>
    <property type="molecule type" value="Genomic_DNA"/>
</dbReference>
<sequence>MSIPSALYGVKSVVGSKLFAKIPVPEAIPGIHEQIFIVTGANGGLGFESSLHLSRLGVGKLIMGVRTVAKGEDAKKRILDITNQPSSAIEVWPLDMDSYDSVKAFASRAFTELPRLDGVLANAGVMTTKWDLSEGHEKTLNVNVISTFLLYLLLLPKMRESGKATGQISRFVIPNSALYNMAPLAELDPDKDSSIIERLDDEKTANMSGRYPLSKLLVLFAVRELAKRSSATGKGDSIINTPNPSFCKSNLAQESADSRAYKLFEKALARSTEEGSRVLVHGLLAGLETNGQYLSNCQVETPRCQVTDKWGQRVQQRFVEELLGVLNQIQSDIALNI</sequence>
<comment type="caution">
    <text evidence="2">The sequence shown here is derived from an EMBL/GenBank/DDBJ whole genome shotgun (WGS) entry which is preliminary data.</text>
</comment>
<gene>
    <name evidence="2" type="ORF">PG994_001459</name>
</gene>
<keyword evidence="1" id="KW-0560">Oxidoreductase</keyword>
<reference evidence="2 3" key="1">
    <citation type="submission" date="2023-01" db="EMBL/GenBank/DDBJ databases">
        <title>Analysis of 21 Apiospora genomes using comparative genomics revels a genus with tremendous synthesis potential of carbohydrate active enzymes and secondary metabolites.</title>
        <authorList>
            <person name="Sorensen T."/>
        </authorList>
    </citation>
    <scope>NUCLEOTIDE SEQUENCE [LARGE SCALE GENOMIC DNA]</scope>
    <source>
        <strain evidence="2 3">CBS 135458</strain>
    </source>
</reference>
<dbReference type="RefSeq" id="XP_066721009.1">
    <property type="nucleotide sequence ID" value="XM_066852868.1"/>
</dbReference>
<dbReference type="GeneID" id="92085931"/>
<protein>
    <submittedName>
        <fullName evidence="2">Uncharacterized protein</fullName>
    </submittedName>
</protein>
<evidence type="ECO:0000313" key="3">
    <source>
        <dbReference type="Proteomes" id="UP001480595"/>
    </source>
</evidence>
<dbReference type="InterPro" id="IPR036291">
    <property type="entry name" value="NAD(P)-bd_dom_sf"/>
</dbReference>
<dbReference type="Proteomes" id="UP001480595">
    <property type="component" value="Unassembled WGS sequence"/>
</dbReference>